<dbReference type="GO" id="GO:0004672">
    <property type="term" value="F:protein kinase activity"/>
    <property type="evidence" value="ECO:0007669"/>
    <property type="project" value="InterPro"/>
</dbReference>
<evidence type="ECO:0000256" key="1">
    <source>
        <dbReference type="PROSITE-ProRule" id="PRU10141"/>
    </source>
</evidence>
<sequence length="677" mass="76719">MSNNLSENAVLKLQNDLNTVLSWNPPFLERAADAEPPLPPGTPPQAFYNKHIYEKLILRRVMPFGSLVNDLSNMAQAQLECIIARLPLDSVLPSEAFTEFREDRPDMEILTPEELAELYSKSLAPICGGLATKIMLPQTSNWDNAFEWARWAPADKTPNGMDDNSCIFFLQDESGKLRLFGDHSETMKPKLREDLEQVIAFTLKIGTWVFLSLTEESQELLAGMGGLSLRETFEYSACKTIYPASIGILSRTIPHDAPSNPWTLPTTNAPISVSSPVCSFLMMTSYSSIRTLTVFFERQRLLHPEWLEKNIPHYSTSLTPDSLVQLAWAKAVETDSTMIVFNCGNHERIAVRHRETQTLYISELYDITKCENPGYIKLHVGLYLAQIYDAIARAKATRQQTEPRRSSRKRPNTEDITPSLPPTKRLKRNLEKLSSQRPMELASQRDMMLLHMQYDIYHSPAPASFIRATPCLTHKTMTVRKAGYVPPIKRSYEIHECFEVIITSQIGRGATGIVHGATARLATKDGKTLIEENLVVKLAFRKQPQRRMRHEYEVYKHLMEHGVTGVPRVYGLFEDLEGGAIALVMNNCGQTLYDSRPDKTKTRTFVTPAQRKRFTEILGNVHRAGVRHYDIRAENLMIDSAGEAFIVDFDRARLNPERREEKLGDGNPAKAHGRHPP</sequence>
<dbReference type="EMBL" id="JACAZF010000003">
    <property type="protein sequence ID" value="KAF7309347.1"/>
    <property type="molecule type" value="Genomic_DNA"/>
</dbReference>
<dbReference type="GeneID" id="59342428"/>
<dbReference type="Proteomes" id="UP000636479">
    <property type="component" value="Unassembled WGS sequence"/>
</dbReference>
<protein>
    <submittedName>
        <fullName evidence="4">Protein kinase domain-containing protein</fullName>
    </submittedName>
</protein>
<dbReference type="AlphaFoldDB" id="A0A8H6W946"/>
<dbReference type="PANTHER" id="PTHR37171:SF1">
    <property type="entry name" value="SERINE_THREONINE-PROTEIN KINASE YRZF-RELATED"/>
    <property type="match status" value="1"/>
</dbReference>
<feature type="domain" description="Protein kinase" evidence="3">
    <location>
        <begin position="500"/>
        <end position="677"/>
    </location>
</feature>
<dbReference type="InterPro" id="IPR052396">
    <property type="entry name" value="Meiotic_Drive_Suppr_Kinase"/>
</dbReference>
<dbReference type="SUPFAM" id="SSF56112">
    <property type="entry name" value="Protein kinase-like (PK-like)"/>
    <property type="match status" value="1"/>
</dbReference>
<proteinExistence type="predicted"/>
<evidence type="ECO:0000313" key="5">
    <source>
        <dbReference type="Proteomes" id="UP000636479"/>
    </source>
</evidence>
<dbReference type="PROSITE" id="PS00107">
    <property type="entry name" value="PROTEIN_KINASE_ATP"/>
    <property type="match status" value="1"/>
</dbReference>
<dbReference type="InterPro" id="IPR000719">
    <property type="entry name" value="Prot_kinase_dom"/>
</dbReference>
<dbReference type="OrthoDB" id="2521594at2759"/>
<keyword evidence="5" id="KW-1185">Reference proteome</keyword>
<accession>A0A8H6W946</accession>
<dbReference type="Gene3D" id="1.10.510.10">
    <property type="entry name" value="Transferase(Phosphotransferase) domain 1"/>
    <property type="match status" value="1"/>
</dbReference>
<feature type="region of interest" description="Disordered" evidence="2">
    <location>
        <begin position="396"/>
        <end position="424"/>
    </location>
</feature>
<comment type="caution">
    <text evidence="4">The sequence shown here is derived from an EMBL/GenBank/DDBJ whole genome shotgun (WGS) entry which is preliminary data.</text>
</comment>
<dbReference type="InterPro" id="IPR017441">
    <property type="entry name" value="Protein_kinase_ATP_BS"/>
</dbReference>
<evidence type="ECO:0000256" key="2">
    <source>
        <dbReference type="SAM" id="MobiDB-lite"/>
    </source>
</evidence>
<reference evidence="4" key="1">
    <citation type="submission" date="2020-05" db="EMBL/GenBank/DDBJ databases">
        <title>Mycena genomes resolve the evolution of fungal bioluminescence.</title>
        <authorList>
            <person name="Tsai I.J."/>
        </authorList>
    </citation>
    <scope>NUCLEOTIDE SEQUENCE</scope>
    <source>
        <strain evidence="4">171206Taipei</strain>
    </source>
</reference>
<evidence type="ECO:0000313" key="4">
    <source>
        <dbReference type="EMBL" id="KAF7309347.1"/>
    </source>
</evidence>
<dbReference type="GO" id="GO:0005524">
    <property type="term" value="F:ATP binding"/>
    <property type="evidence" value="ECO:0007669"/>
    <property type="project" value="UniProtKB-UniRule"/>
</dbReference>
<dbReference type="Pfam" id="PF00069">
    <property type="entry name" value="Pkinase"/>
    <property type="match status" value="1"/>
</dbReference>
<keyword evidence="4" id="KW-0418">Kinase</keyword>
<feature type="region of interest" description="Disordered" evidence="2">
    <location>
        <begin position="657"/>
        <end position="677"/>
    </location>
</feature>
<dbReference type="PANTHER" id="PTHR37171">
    <property type="entry name" value="SERINE/THREONINE-PROTEIN KINASE YRZF-RELATED"/>
    <property type="match status" value="1"/>
</dbReference>
<name>A0A8H6W946_9AGAR</name>
<dbReference type="Gene3D" id="3.30.200.20">
    <property type="entry name" value="Phosphorylase Kinase, domain 1"/>
    <property type="match status" value="1"/>
</dbReference>
<keyword evidence="4" id="KW-0808">Transferase</keyword>
<feature type="binding site" evidence="1">
    <location>
        <position position="537"/>
    </location>
    <ligand>
        <name>ATP</name>
        <dbReference type="ChEBI" id="CHEBI:30616"/>
    </ligand>
</feature>
<gene>
    <name evidence="4" type="ORF">MIND_00305300</name>
</gene>
<keyword evidence="1" id="KW-0547">Nucleotide-binding</keyword>
<organism evidence="4 5">
    <name type="scientific">Mycena indigotica</name>
    <dbReference type="NCBI Taxonomy" id="2126181"/>
    <lineage>
        <taxon>Eukaryota</taxon>
        <taxon>Fungi</taxon>
        <taxon>Dikarya</taxon>
        <taxon>Basidiomycota</taxon>
        <taxon>Agaricomycotina</taxon>
        <taxon>Agaricomycetes</taxon>
        <taxon>Agaricomycetidae</taxon>
        <taxon>Agaricales</taxon>
        <taxon>Marasmiineae</taxon>
        <taxon>Mycenaceae</taxon>
        <taxon>Mycena</taxon>
    </lineage>
</organism>
<keyword evidence="1" id="KW-0067">ATP-binding</keyword>
<dbReference type="RefSeq" id="XP_037222797.1">
    <property type="nucleotide sequence ID" value="XM_037359912.1"/>
</dbReference>
<dbReference type="InterPro" id="IPR011009">
    <property type="entry name" value="Kinase-like_dom_sf"/>
</dbReference>
<dbReference type="PROSITE" id="PS50011">
    <property type="entry name" value="PROTEIN_KINASE_DOM"/>
    <property type="match status" value="1"/>
</dbReference>
<evidence type="ECO:0000259" key="3">
    <source>
        <dbReference type="PROSITE" id="PS50011"/>
    </source>
</evidence>